<keyword evidence="5" id="KW-1185">Reference proteome</keyword>
<dbReference type="Pfam" id="PF01991">
    <property type="entry name" value="vATP-synt_E"/>
    <property type="match status" value="1"/>
</dbReference>
<dbReference type="Proteomes" id="UP000789901">
    <property type="component" value="Unassembled WGS sequence"/>
</dbReference>
<protein>
    <submittedName>
        <fullName evidence="4">26104_t:CDS:1</fullName>
    </submittedName>
</protein>
<evidence type="ECO:0000256" key="1">
    <source>
        <dbReference type="ARBA" id="ARBA00005901"/>
    </source>
</evidence>
<accession>A0ABN7VKM7</accession>
<sequence length="234" mass="27021">MTTSRALTDDEVSNEMTKMVAFINQEANEKANEIRVKADEEFNIEKAKLVRQESINIEATYQRKIKQAEIQKKIAQSNFINKSRLKVLQARQQMLEELFVETRSQLKKISQNKDSYSNLLKDLILQGLYQLMDEKVTVIVKKSELNLAQDAIKIATKTYTDTTRSPVHIEIDEENLPEERIPINLKKFSAGGVILSSHFGRIKINNTLEERLSLAQDEVELLKTFLNSKFIKLY</sequence>
<reference evidence="4 5" key="1">
    <citation type="submission" date="2021-06" db="EMBL/GenBank/DDBJ databases">
        <authorList>
            <person name="Kallberg Y."/>
            <person name="Tangrot J."/>
            <person name="Rosling A."/>
        </authorList>
    </citation>
    <scope>NUCLEOTIDE SEQUENCE [LARGE SCALE GENOMIC DNA]</scope>
    <source>
        <strain evidence="4 5">120-4 pot B 10/14</strain>
    </source>
</reference>
<dbReference type="PANTHER" id="PTHR45715">
    <property type="entry name" value="ATPASE H+-TRANSPORTING V1 SUBUNIT E1A-RELATED"/>
    <property type="match status" value="1"/>
</dbReference>
<comment type="caution">
    <text evidence="4">The sequence shown here is derived from an EMBL/GenBank/DDBJ whole genome shotgun (WGS) entry which is preliminary data.</text>
</comment>
<dbReference type="HAMAP" id="MF_00311">
    <property type="entry name" value="ATP_synth_E_arch"/>
    <property type="match status" value="1"/>
</dbReference>
<evidence type="ECO:0000256" key="3">
    <source>
        <dbReference type="ARBA" id="ARBA00023065"/>
    </source>
</evidence>
<dbReference type="InterPro" id="IPR002842">
    <property type="entry name" value="ATPase_V1_Esu"/>
</dbReference>
<comment type="similarity">
    <text evidence="1">Belongs to the V-ATPase E subunit family.</text>
</comment>
<gene>
    <name evidence="4" type="ORF">GMARGA_LOCUS19791</name>
</gene>
<name>A0ABN7VKM7_GIGMA</name>
<keyword evidence="2" id="KW-0813">Transport</keyword>
<dbReference type="SUPFAM" id="SSF160527">
    <property type="entry name" value="V-type ATPase subunit E-like"/>
    <property type="match status" value="1"/>
</dbReference>
<dbReference type="Gene3D" id="6.10.250.1620">
    <property type="match status" value="1"/>
</dbReference>
<dbReference type="InterPro" id="IPR038495">
    <property type="entry name" value="ATPase_E_C"/>
</dbReference>
<evidence type="ECO:0000256" key="2">
    <source>
        <dbReference type="ARBA" id="ARBA00022448"/>
    </source>
</evidence>
<keyword evidence="3" id="KW-0406">Ion transport</keyword>
<proteinExistence type="inferred from homology"/>
<evidence type="ECO:0000313" key="5">
    <source>
        <dbReference type="Proteomes" id="UP000789901"/>
    </source>
</evidence>
<evidence type="ECO:0000313" key="4">
    <source>
        <dbReference type="EMBL" id="CAG8781544.1"/>
    </source>
</evidence>
<dbReference type="Gene3D" id="3.30.2320.30">
    <property type="entry name" value="ATP synthase, E subunit, C-terminal"/>
    <property type="match status" value="1"/>
</dbReference>
<dbReference type="EMBL" id="CAJVQB010016805">
    <property type="protein sequence ID" value="CAG8781544.1"/>
    <property type="molecule type" value="Genomic_DNA"/>
</dbReference>
<organism evidence="4 5">
    <name type="scientific">Gigaspora margarita</name>
    <dbReference type="NCBI Taxonomy" id="4874"/>
    <lineage>
        <taxon>Eukaryota</taxon>
        <taxon>Fungi</taxon>
        <taxon>Fungi incertae sedis</taxon>
        <taxon>Mucoromycota</taxon>
        <taxon>Glomeromycotina</taxon>
        <taxon>Glomeromycetes</taxon>
        <taxon>Diversisporales</taxon>
        <taxon>Gigasporaceae</taxon>
        <taxon>Gigaspora</taxon>
    </lineage>
</organism>